<keyword evidence="4" id="KW-1185">Reference proteome</keyword>
<feature type="region of interest" description="Disordered" evidence="1">
    <location>
        <begin position="1096"/>
        <end position="1126"/>
    </location>
</feature>
<protein>
    <submittedName>
        <fullName evidence="3">DNA/RNA non-specific endonuclease</fullName>
    </submittedName>
</protein>
<dbReference type="EMBL" id="JAVREP010000001">
    <property type="protein sequence ID" value="MDT0326882.1"/>
    <property type="molecule type" value="Genomic_DNA"/>
</dbReference>
<keyword evidence="3" id="KW-0540">Nuclease</keyword>
<feature type="region of interest" description="Disordered" evidence="1">
    <location>
        <begin position="540"/>
        <end position="616"/>
    </location>
</feature>
<feature type="compositionally biased region" description="Gly residues" evidence="1">
    <location>
        <begin position="561"/>
        <end position="580"/>
    </location>
</feature>
<sequence length="1155" mass="126149">MGTAPFDPSAFFVPATDPDRLEYTAGDLKGDGTDIVEGAADIHTAWAGLSSCYSAPEAELLFSAVDSVPEDAGEVDGALGTAATALSTFAERARELRRQAWALQGDARRFNARVADDEDWAKGTLLGQESEEYTEYSRINSEKIRIQNDFMAAEAECANAIVALFSARRYTAVNPDGSTRLRGGEIAYGFTEITEELENAWGEPKVGVDHYWFWDVQHAAWDFGGGILENAGGMVGMHGAGGWDFEWGTNVEAHWWGVVQGAGAAVGLYDAEIDHWGFQSWERSREIAWDTAVEAAHAIVPWEEWEERPAYVITTALLNVGTIAAGVALSSTGVGAVVGVPLLAYKGLKILDGLGGGHNGLTGAVRELIDNAASGRHGGSGGSGGGSGGTTPVISLDEDTLRAFGFDPEKLRALITGLEALRDQDTHAPSNDIRPVGDGHSDADRPADPTAAGLAAGQEFLDGLDPESRRELEDALRDAEDLWVASQVPESWTTVNDTPVQRYETDPPRIEAQDGQRVEVDSAGNEITAHHDGTITNATGSVGSSPHTPHGGGTTVIETGSGSGRGRTSIGTGGGGGGLPNGPDAPEQQPPEYVQRSGGIADVGNPRANMEAGDGFYDSDNHRVDLGYRDETGTYFDGEGNRYVDVPQSAWALKQYGEIRANDGDVDHISENTGLNRDVIYEVKQHLFLREHVDVPSPPDGRQRTGRFAPVEQVADLWRKAETGTLNASESAAFRNLVAHEYVKARLMEEGVPYRSRDPQLWNNDQYEGTSERNGADDISPWRDPEADGGFELWEKWGIPEPESGFSPGDDLSGLDRVAESALDWWRERNPYNGAAHRPSYEHTQTIDVGDSRSPGERQRFGTGEDGEEVKLDSHTLYRVEGRGVFITDADGRIVHVETRSSSSADGNPELVYPRPNAMYYVDHPKTGGQFVYGTDDNSRTISIEGELRPGRESRNNEQTPIGHEGRNYFSEYNKRDDTEYKYDEASWQGGHLVASNMFGGPGERINIIPMLKSLNHPGQSRDFYENWGRLEYLWNGILKKDEGTLGRAYSTAYAEQQPGGKPALTAPWLSLAGEDPRITFRMEVEYDDSLPEYERREYQDRPDLTSQARNYESNRPTEMSHLGAPPSEIVVDWSLNGVDQSRLTYDNHPPRSFK</sequence>
<feature type="compositionally biased region" description="Basic and acidic residues" evidence="1">
    <location>
        <begin position="850"/>
        <end position="860"/>
    </location>
</feature>
<evidence type="ECO:0000259" key="2">
    <source>
        <dbReference type="Pfam" id="PF13930"/>
    </source>
</evidence>
<organism evidence="3 4">
    <name type="scientific">Nocardiopsis lambiniae</name>
    <dbReference type="NCBI Taxonomy" id="3075539"/>
    <lineage>
        <taxon>Bacteria</taxon>
        <taxon>Bacillati</taxon>
        <taxon>Actinomycetota</taxon>
        <taxon>Actinomycetes</taxon>
        <taxon>Streptosporangiales</taxon>
        <taxon>Nocardiopsidaceae</taxon>
        <taxon>Nocardiopsis</taxon>
    </lineage>
</organism>
<feature type="compositionally biased region" description="Basic and acidic residues" evidence="1">
    <location>
        <begin position="770"/>
        <end position="782"/>
    </location>
</feature>
<keyword evidence="3" id="KW-0378">Hydrolase</keyword>
<feature type="region of interest" description="Disordered" evidence="1">
    <location>
        <begin position="759"/>
        <end position="782"/>
    </location>
</feature>
<dbReference type="InterPro" id="IPR044927">
    <property type="entry name" value="Endonuclea_NS_2"/>
</dbReference>
<feature type="compositionally biased region" description="Basic and acidic residues" evidence="1">
    <location>
        <begin position="435"/>
        <end position="447"/>
    </location>
</feature>
<reference evidence="4" key="1">
    <citation type="submission" date="2023-07" db="EMBL/GenBank/DDBJ databases">
        <title>30 novel species of actinomycetes from the DSMZ collection.</title>
        <authorList>
            <person name="Nouioui I."/>
        </authorList>
    </citation>
    <scope>NUCLEOTIDE SEQUENCE [LARGE SCALE GENOMIC DNA]</scope>
    <source>
        <strain evidence="4">DSM 44743</strain>
    </source>
</reference>
<name>A0ABU2M2N3_9ACTN</name>
<dbReference type="Pfam" id="PF13930">
    <property type="entry name" value="Endonuclea_NS_2"/>
    <property type="match status" value="1"/>
</dbReference>
<gene>
    <name evidence="3" type="ORF">RM479_00455</name>
</gene>
<feature type="region of interest" description="Disordered" evidence="1">
    <location>
        <begin position="834"/>
        <end position="868"/>
    </location>
</feature>
<dbReference type="RefSeq" id="WP_311509655.1">
    <property type="nucleotide sequence ID" value="NZ_JAVREP010000001.1"/>
</dbReference>
<feature type="domain" description="Type VII secretion system protein EssD-like" evidence="2">
    <location>
        <begin position="927"/>
        <end position="1028"/>
    </location>
</feature>
<evidence type="ECO:0000313" key="3">
    <source>
        <dbReference type="EMBL" id="MDT0326882.1"/>
    </source>
</evidence>
<keyword evidence="3" id="KW-0255">Endonuclease</keyword>
<feature type="compositionally biased region" description="Polar residues" evidence="1">
    <location>
        <begin position="1105"/>
        <end position="1118"/>
    </location>
</feature>
<proteinExistence type="predicted"/>
<feature type="compositionally biased region" description="Gly residues" evidence="1">
    <location>
        <begin position="376"/>
        <end position="389"/>
    </location>
</feature>
<feature type="region of interest" description="Disordered" evidence="1">
    <location>
        <begin position="372"/>
        <end position="393"/>
    </location>
</feature>
<evidence type="ECO:0000313" key="4">
    <source>
        <dbReference type="Proteomes" id="UP001183390"/>
    </source>
</evidence>
<accession>A0ABU2M2N3</accession>
<evidence type="ECO:0000256" key="1">
    <source>
        <dbReference type="SAM" id="MobiDB-lite"/>
    </source>
</evidence>
<comment type="caution">
    <text evidence="3">The sequence shown here is derived from an EMBL/GenBank/DDBJ whole genome shotgun (WGS) entry which is preliminary data.</text>
</comment>
<dbReference type="GO" id="GO:0004519">
    <property type="term" value="F:endonuclease activity"/>
    <property type="evidence" value="ECO:0007669"/>
    <property type="project" value="UniProtKB-KW"/>
</dbReference>
<dbReference type="Proteomes" id="UP001183390">
    <property type="component" value="Unassembled WGS sequence"/>
</dbReference>
<feature type="region of interest" description="Disordered" evidence="1">
    <location>
        <begin position="423"/>
        <end position="450"/>
    </location>
</feature>